<sequence>MKGDDTSWLDQHFASWKKNIYTVNDPSAPLTVPKNKGREAMPFLTYIITRYPTLPHTSIFIHSLRYQWHNEDPMYDGIPPLTHLNLSRVQARGYHSLRCTWTMGCPAELHPTSPSSDNDDRSQNERAWASVFSTFFPDTPVPEKVGAHCSSQFAVSRARIHALPLEKYVQIRDWLLSTPLPDQISGRVLEYMWHFIFGMGAVDCEDAGTCFCEGFGLCGLKCSERECEKRYVLPQFATIPNGWPEVGPGENGWPAKGWAD</sequence>
<organism evidence="1 2">
    <name type="scientific">Polyplosphaeria fusca</name>
    <dbReference type="NCBI Taxonomy" id="682080"/>
    <lineage>
        <taxon>Eukaryota</taxon>
        <taxon>Fungi</taxon>
        <taxon>Dikarya</taxon>
        <taxon>Ascomycota</taxon>
        <taxon>Pezizomycotina</taxon>
        <taxon>Dothideomycetes</taxon>
        <taxon>Pleosporomycetidae</taxon>
        <taxon>Pleosporales</taxon>
        <taxon>Tetraplosphaeriaceae</taxon>
        <taxon>Polyplosphaeria</taxon>
    </lineage>
</organism>
<dbReference type="AlphaFoldDB" id="A0A9P4QR15"/>
<keyword evidence="2" id="KW-1185">Reference proteome</keyword>
<proteinExistence type="predicted"/>
<protein>
    <submittedName>
        <fullName evidence="1">Uncharacterized protein</fullName>
    </submittedName>
</protein>
<dbReference type="OrthoDB" id="426718at2759"/>
<dbReference type="Proteomes" id="UP000799444">
    <property type="component" value="Unassembled WGS sequence"/>
</dbReference>
<evidence type="ECO:0000313" key="1">
    <source>
        <dbReference type="EMBL" id="KAF2729848.1"/>
    </source>
</evidence>
<dbReference type="Pfam" id="PF11913">
    <property type="entry name" value="DUF3431"/>
    <property type="match status" value="1"/>
</dbReference>
<reference evidence="1" key="1">
    <citation type="journal article" date="2020" name="Stud. Mycol.">
        <title>101 Dothideomycetes genomes: a test case for predicting lifestyles and emergence of pathogens.</title>
        <authorList>
            <person name="Haridas S."/>
            <person name="Albert R."/>
            <person name="Binder M."/>
            <person name="Bloem J."/>
            <person name="Labutti K."/>
            <person name="Salamov A."/>
            <person name="Andreopoulos B."/>
            <person name="Baker S."/>
            <person name="Barry K."/>
            <person name="Bills G."/>
            <person name="Bluhm B."/>
            <person name="Cannon C."/>
            <person name="Castanera R."/>
            <person name="Culley D."/>
            <person name="Daum C."/>
            <person name="Ezra D."/>
            <person name="Gonzalez J."/>
            <person name="Henrissat B."/>
            <person name="Kuo A."/>
            <person name="Liang C."/>
            <person name="Lipzen A."/>
            <person name="Lutzoni F."/>
            <person name="Magnuson J."/>
            <person name="Mondo S."/>
            <person name="Nolan M."/>
            <person name="Ohm R."/>
            <person name="Pangilinan J."/>
            <person name="Park H.-J."/>
            <person name="Ramirez L."/>
            <person name="Alfaro M."/>
            <person name="Sun H."/>
            <person name="Tritt A."/>
            <person name="Yoshinaga Y."/>
            <person name="Zwiers L.-H."/>
            <person name="Turgeon B."/>
            <person name="Goodwin S."/>
            <person name="Spatafora J."/>
            <person name="Crous P."/>
            <person name="Grigoriev I."/>
        </authorList>
    </citation>
    <scope>NUCLEOTIDE SEQUENCE</scope>
    <source>
        <strain evidence="1">CBS 125425</strain>
    </source>
</reference>
<dbReference type="EMBL" id="ML996233">
    <property type="protein sequence ID" value="KAF2729848.1"/>
    <property type="molecule type" value="Genomic_DNA"/>
</dbReference>
<dbReference type="InterPro" id="IPR021838">
    <property type="entry name" value="DUF3431"/>
</dbReference>
<dbReference type="PANTHER" id="PTHR37490:SF3">
    <property type="entry name" value="DUF3431 DOMAIN CONTAINING PROTEIN"/>
    <property type="match status" value="1"/>
</dbReference>
<comment type="caution">
    <text evidence="1">The sequence shown here is derived from an EMBL/GenBank/DDBJ whole genome shotgun (WGS) entry which is preliminary data.</text>
</comment>
<accession>A0A9P4QR15</accession>
<dbReference type="PANTHER" id="PTHR37490">
    <property type="entry name" value="EXPRESSED PROTEIN"/>
    <property type="match status" value="1"/>
</dbReference>
<name>A0A9P4QR15_9PLEO</name>
<gene>
    <name evidence="1" type="ORF">EJ04DRAFT_537609</name>
</gene>
<evidence type="ECO:0000313" key="2">
    <source>
        <dbReference type="Proteomes" id="UP000799444"/>
    </source>
</evidence>